<protein>
    <submittedName>
        <fullName evidence="1">Uncharacterized protein</fullName>
    </submittedName>
</protein>
<dbReference type="AlphaFoldDB" id="A0A3S5FF58"/>
<proteinExistence type="predicted"/>
<evidence type="ECO:0000313" key="1">
    <source>
        <dbReference type="EMBL" id="VEL29679.1"/>
    </source>
</evidence>
<gene>
    <name evidence="1" type="ORF">PXEA_LOCUS23119</name>
</gene>
<keyword evidence="2" id="KW-1185">Reference proteome</keyword>
<organism evidence="1 2">
    <name type="scientific">Protopolystoma xenopodis</name>
    <dbReference type="NCBI Taxonomy" id="117903"/>
    <lineage>
        <taxon>Eukaryota</taxon>
        <taxon>Metazoa</taxon>
        <taxon>Spiralia</taxon>
        <taxon>Lophotrochozoa</taxon>
        <taxon>Platyhelminthes</taxon>
        <taxon>Monogenea</taxon>
        <taxon>Polyopisthocotylea</taxon>
        <taxon>Polystomatidea</taxon>
        <taxon>Polystomatidae</taxon>
        <taxon>Protopolystoma</taxon>
    </lineage>
</organism>
<sequence>MPTQIDRTSSEVNAHINVSNAASTTTRVTLVGQSRFAARSDLEHYNGGIRAGLRRRHPGSTSSGLRHQYALHSLRMRQPLSRGKIPAALIDKDVGEKEVKANAKILQLSRNPEVPIFFIHLFT</sequence>
<reference evidence="1" key="1">
    <citation type="submission" date="2018-11" db="EMBL/GenBank/DDBJ databases">
        <authorList>
            <consortium name="Pathogen Informatics"/>
        </authorList>
    </citation>
    <scope>NUCLEOTIDE SEQUENCE</scope>
</reference>
<name>A0A3S5FF58_9PLAT</name>
<comment type="caution">
    <text evidence="1">The sequence shown here is derived from an EMBL/GenBank/DDBJ whole genome shotgun (WGS) entry which is preliminary data.</text>
</comment>
<accession>A0A3S5FF58</accession>
<dbReference type="EMBL" id="CAAALY010105290">
    <property type="protein sequence ID" value="VEL29679.1"/>
    <property type="molecule type" value="Genomic_DNA"/>
</dbReference>
<evidence type="ECO:0000313" key="2">
    <source>
        <dbReference type="Proteomes" id="UP000784294"/>
    </source>
</evidence>
<dbReference type="Proteomes" id="UP000784294">
    <property type="component" value="Unassembled WGS sequence"/>
</dbReference>